<feature type="transmembrane region" description="Helical" evidence="7">
    <location>
        <begin position="12"/>
        <end position="33"/>
    </location>
</feature>
<keyword evidence="5 7" id="KW-1133">Transmembrane helix</keyword>
<dbReference type="AlphaFoldDB" id="A0A2N7VXM0"/>
<dbReference type="PANTHER" id="PTHR30065">
    <property type="entry name" value="FLAGELLAR BIOSYNTHETIC PROTEIN FLIR"/>
    <property type="match status" value="1"/>
</dbReference>
<dbReference type="InterPro" id="IPR002010">
    <property type="entry name" value="T3SS_IM_R"/>
</dbReference>
<dbReference type="NCBIfam" id="TIGR01401">
    <property type="entry name" value="fliR_like_III"/>
    <property type="match status" value="1"/>
</dbReference>
<evidence type="ECO:0000256" key="3">
    <source>
        <dbReference type="ARBA" id="ARBA00022475"/>
    </source>
</evidence>
<sequence length="284" mass="29720">MVSSPIESALPFIAALGLCTLRWVPVVMLVPIFAGHALNSIARTVVALALALPVVPGVAASLGRLALPLADWIALAAKEAALGATLATLIAAPFWAIEAAGTYVDYQRGGNPQALDPSASADASMFGAMLQQALVVFLIYTGGFSVLLDVVWTSYTLWPVLAPLPALAHMGWQPLGSLLVAAMQFALTLAFPYLLALGAIEVCFALLSRVHARFPAYVAALPFKSVVLVLLIALTMPRLLDAAAEITGQRADEVRQWMRTTPHTGTATGALPREPGATGDRSGS</sequence>
<name>A0A2N7VXM0_9BURK</name>
<evidence type="ECO:0000256" key="8">
    <source>
        <dbReference type="SAM" id="MobiDB-lite"/>
    </source>
</evidence>
<keyword evidence="10" id="KW-1185">Reference proteome</keyword>
<proteinExistence type="inferred from homology"/>
<feature type="transmembrane region" description="Helical" evidence="7">
    <location>
        <begin position="72"/>
        <end position="97"/>
    </location>
</feature>
<comment type="subcellular location">
    <subcellularLocation>
        <location evidence="1 7">Cell membrane</location>
        <topology evidence="1 7">Multi-pass membrane protein</topology>
    </subcellularLocation>
</comment>
<comment type="caution">
    <text evidence="9">The sequence shown here is derived from an EMBL/GenBank/DDBJ whole genome shotgun (WGS) entry which is preliminary data.</text>
</comment>
<evidence type="ECO:0000256" key="7">
    <source>
        <dbReference type="RuleBase" id="RU362072"/>
    </source>
</evidence>
<feature type="transmembrane region" description="Helical" evidence="7">
    <location>
        <begin position="45"/>
        <end position="66"/>
    </location>
</feature>
<evidence type="ECO:0000256" key="1">
    <source>
        <dbReference type="ARBA" id="ARBA00004651"/>
    </source>
</evidence>
<dbReference type="PRINTS" id="PR00953">
    <property type="entry name" value="TYPE3IMRPROT"/>
</dbReference>
<dbReference type="GO" id="GO:0006605">
    <property type="term" value="P:protein targeting"/>
    <property type="evidence" value="ECO:0007669"/>
    <property type="project" value="UniProtKB-UniRule"/>
</dbReference>
<dbReference type="InterPro" id="IPR006304">
    <property type="entry name" value="T3SS_SpaR/YscT"/>
</dbReference>
<keyword evidence="6 7" id="KW-0472">Membrane</keyword>
<comment type="similarity">
    <text evidence="2 7">Belongs to the FliR/MopE/SpaR family.</text>
</comment>
<keyword evidence="3 7" id="KW-1003">Cell membrane</keyword>
<organism evidence="9 10">
    <name type="scientific">Trinickia soli</name>
    <dbReference type="NCBI Taxonomy" id="380675"/>
    <lineage>
        <taxon>Bacteria</taxon>
        <taxon>Pseudomonadati</taxon>
        <taxon>Pseudomonadota</taxon>
        <taxon>Betaproteobacteria</taxon>
        <taxon>Burkholderiales</taxon>
        <taxon>Burkholderiaceae</taxon>
        <taxon>Trinickia</taxon>
    </lineage>
</organism>
<accession>A0A2N7VXM0</accession>
<feature type="region of interest" description="Disordered" evidence="8">
    <location>
        <begin position="262"/>
        <end position="284"/>
    </location>
</feature>
<feature type="transmembrane region" description="Helical" evidence="7">
    <location>
        <begin position="178"/>
        <end position="207"/>
    </location>
</feature>
<dbReference type="GO" id="GO:0005886">
    <property type="term" value="C:plasma membrane"/>
    <property type="evidence" value="ECO:0007669"/>
    <property type="project" value="UniProtKB-SubCell"/>
</dbReference>
<dbReference type="PANTHER" id="PTHR30065:SF1">
    <property type="entry name" value="SURFACE PRESENTATION OF ANTIGENS PROTEIN SPAR"/>
    <property type="match status" value="1"/>
</dbReference>
<evidence type="ECO:0000256" key="4">
    <source>
        <dbReference type="ARBA" id="ARBA00022692"/>
    </source>
</evidence>
<dbReference type="Proteomes" id="UP000235347">
    <property type="component" value="Unassembled WGS sequence"/>
</dbReference>
<feature type="transmembrane region" description="Helical" evidence="7">
    <location>
        <begin position="134"/>
        <end position="158"/>
    </location>
</feature>
<dbReference type="Pfam" id="PF01311">
    <property type="entry name" value="Bac_export_1"/>
    <property type="match status" value="1"/>
</dbReference>
<evidence type="ECO:0000256" key="5">
    <source>
        <dbReference type="ARBA" id="ARBA00022989"/>
    </source>
</evidence>
<gene>
    <name evidence="9" type="ORF">C0Z19_18095</name>
</gene>
<dbReference type="EMBL" id="PNYB01000015">
    <property type="protein sequence ID" value="PMS21878.1"/>
    <property type="molecule type" value="Genomic_DNA"/>
</dbReference>
<reference evidence="9 10" key="1">
    <citation type="submission" date="2018-01" db="EMBL/GenBank/DDBJ databases">
        <title>Whole genome analyses suggest that Burkholderia sensu lato contains two further novel genera in the rhizoxinica-symbiotica group Mycetohabitans gen. nov., and Trinickia gen. nov.: implications for the evolution of diazotrophy and nodulation in the Burkholderiaceae.</title>
        <authorList>
            <person name="Estrada-de los Santos P."/>
            <person name="Palmer M."/>
            <person name="Chavez-Ramirez B."/>
            <person name="Beukes C."/>
            <person name="Steenkamp E.T."/>
            <person name="Hirsch A.M."/>
            <person name="Manyaka P."/>
            <person name="Maluk M."/>
            <person name="Lafos M."/>
            <person name="Crook M."/>
            <person name="Gross E."/>
            <person name="Simon M.F."/>
            <person name="Bueno dos Reis Junior F."/>
            <person name="Poole P.S."/>
            <person name="Venter S.N."/>
            <person name="James E.K."/>
        </authorList>
    </citation>
    <scope>NUCLEOTIDE SEQUENCE [LARGE SCALE GENOMIC DNA]</scope>
    <source>
        <strain evidence="9 10">GP25-8</strain>
    </source>
</reference>
<evidence type="ECO:0000256" key="6">
    <source>
        <dbReference type="ARBA" id="ARBA00023136"/>
    </source>
</evidence>
<evidence type="ECO:0000313" key="10">
    <source>
        <dbReference type="Proteomes" id="UP000235347"/>
    </source>
</evidence>
<evidence type="ECO:0000313" key="9">
    <source>
        <dbReference type="EMBL" id="PMS21878.1"/>
    </source>
</evidence>
<protein>
    <submittedName>
        <fullName evidence="9">EscT/YscT/HrcT family type III secretion system export apparatus protein</fullName>
    </submittedName>
</protein>
<evidence type="ECO:0000256" key="2">
    <source>
        <dbReference type="ARBA" id="ARBA00009772"/>
    </source>
</evidence>
<feature type="transmembrane region" description="Helical" evidence="7">
    <location>
        <begin position="214"/>
        <end position="234"/>
    </location>
</feature>
<keyword evidence="4 7" id="KW-0812">Transmembrane</keyword>